<dbReference type="InterPro" id="IPR012337">
    <property type="entry name" value="RNaseH-like_sf"/>
</dbReference>
<reference evidence="1 2" key="1">
    <citation type="submission" date="2018-03" db="EMBL/GenBank/DDBJ databases">
        <title>Genomic Encyclopedia of Archaeal and Bacterial Type Strains, Phase II (KMG-II): from individual species to whole genera.</title>
        <authorList>
            <person name="Goeker M."/>
        </authorList>
    </citation>
    <scope>NUCLEOTIDE SEQUENCE [LARGE SCALE GENOMIC DNA]</scope>
    <source>
        <strain evidence="1 2">DSM 17586</strain>
    </source>
</reference>
<sequence length="236" mass="26580">MMVSLHKRARTTPAIRAELAESTKPVRELARQYGISEATVRKWCSRSSTEDRPHTPHRLQTHLTPTQEAIVIHLRKRLLLSLDNLLNVVNAFICDKVSRSGLDRCLRRHGVSNLHALKSKVPKTTQEGFKACQPGHIHIEIKSLPKMENESTQHYLFIAIDCVTRWLFVQTQSNTKTANARHFLDSLQTASPINITHIVTGSGQEHTDSLLSLHTPGAGSIHEFDRFYADLGVSKN</sequence>
<protein>
    <recommendedName>
        <fullName evidence="3">Integrase-like protein</fullName>
    </recommendedName>
</protein>
<dbReference type="Gene3D" id="3.30.420.10">
    <property type="entry name" value="Ribonuclease H-like superfamily/Ribonuclease H"/>
    <property type="match status" value="1"/>
</dbReference>
<dbReference type="Proteomes" id="UP000242133">
    <property type="component" value="Unassembled WGS sequence"/>
</dbReference>
<organism evidence="1 2">
    <name type="scientific">Marinobacterium halophilum</name>
    <dbReference type="NCBI Taxonomy" id="267374"/>
    <lineage>
        <taxon>Bacteria</taxon>
        <taxon>Pseudomonadati</taxon>
        <taxon>Pseudomonadota</taxon>
        <taxon>Gammaproteobacteria</taxon>
        <taxon>Oceanospirillales</taxon>
        <taxon>Oceanospirillaceae</taxon>
        <taxon>Marinobacterium</taxon>
    </lineage>
</organism>
<evidence type="ECO:0008006" key="3">
    <source>
        <dbReference type="Google" id="ProtNLM"/>
    </source>
</evidence>
<keyword evidence="2" id="KW-1185">Reference proteome</keyword>
<dbReference type="RefSeq" id="WP_106593267.1">
    <property type="nucleotide sequence ID" value="NZ_PYGI01000031.1"/>
</dbReference>
<comment type="caution">
    <text evidence="1">The sequence shown here is derived from an EMBL/GenBank/DDBJ whole genome shotgun (WGS) entry which is preliminary data.</text>
</comment>
<gene>
    <name evidence="1" type="ORF">CLV44_13118</name>
</gene>
<dbReference type="EMBL" id="PYGI01000031">
    <property type="protein sequence ID" value="PSL09523.1"/>
    <property type="molecule type" value="Genomic_DNA"/>
</dbReference>
<dbReference type="OrthoDB" id="9803878at2"/>
<proteinExistence type="predicted"/>
<evidence type="ECO:0000313" key="1">
    <source>
        <dbReference type="EMBL" id="PSL09523.1"/>
    </source>
</evidence>
<dbReference type="InterPro" id="IPR036397">
    <property type="entry name" value="RNaseH_sf"/>
</dbReference>
<dbReference type="SUPFAM" id="SSF53098">
    <property type="entry name" value="Ribonuclease H-like"/>
    <property type="match status" value="1"/>
</dbReference>
<dbReference type="SUPFAM" id="SSF46689">
    <property type="entry name" value="Homeodomain-like"/>
    <property type="match status" value="1"/>
</dbReference>
<dbReference type="GO" id="GO:0003676">
    <property type="term" value="F:nucleic acid binding"/>
    <property type="evidence" value="ECO:0007669"/>
    <property type="project" value="InterPro"/>
</dbReference>
<dbReference type="InterPro" id="IPR009057">
    <property type="entry name" value="Homeodomain-like_sf"/>
</dbReference>
<dbReference type="AlphaFoldDB" id="A0A2P8EJ76"/>
<name>A0A2P8EJ76_9GAMM</name>
<accession>A0A2P8EJ76</accession>
<evidence type="ECO:0000313" key="2">
    <source>
        <dbReference type="Proteomes" id="UP000242133"/>
    </source>
</evidence>